<keyword evidence="6 9" id="KW-0472">Membrane</keyword>
<dbReference type="Gene3D" id="2.10.250.10">
    <property type="entry name" value="Calreticulin/calnexin, P domain"/>
    <property type="match status" value="1"/>
</dbReference>
<keyword evidence="9" id="KW-0732">Signal</keyword>
<keyword evidence="7 9" id="KW-0143">Chaperone</keyword>
<dbReference type="GO" id="GO:0036503">
    <property type="term" value="P:ERAD pathway"/>
    <property type="evidence" value="ECO:0007669"/>
    <property type="project" value="TreeGrafter"/>
</dbReference>
<dbReference type="OrthoDB" id="1938156at2759"/>
<evidence type="ECO:0000256" key="2">
    <source>
        <dbReference type="ARBA" id="ARBA00010983"/>
    </source>
</evidence>
<evidence type="ECO:0000256" key="8">
    <source>
        <dbReference type="PIRSR" id="PIRSR601580-3"/>
    </source>
</evidence>
<dbReference type="FunFam" id="2.10.250.10:FF:000001">
    <property type="entry name" value="Calnexin homolog"/>
    <property type="match status" value="1"/>
</dbReference>
<organism evidence="11 12">
    <name type="scientific">Neolecta irregularis (strain DAH-3)</name>
    <dbReference type="NCBI Taxonomy" id="1198029"/>
    <lineage>
        <taxon>Eukaryota</taxon>
        <taxon>Fungi</taxon>
        <taxon>Dikarya</taxon>
        <taxon>Ascomycota</taxon>
        <taxon>Taphrinomycotina</taxon>
        <taxon>Neolectales</taxon>
        <taxon>Neolectaceae</taxon>
        <taxon>Neolecta</taxon>
    </lineage>
</organism>
<feature type="transmembrane region" description="Helical" evidence="9">
    <location>
        <begin position="495"/>
        <end position="516"/>
    </location>
</feature>
<feature type="disulfide bond" evidence="8">
    <location>
        <begin position="145"/>
        <end position="176"/>
    </location>
</feature>
<dbReference type="InterPro" id="IPR018124">
    <property type="entry name" value="Calret/calnex_CS"/>
</dbReference>
<feature type="compositionally biased region" description="Basic and acidic residues" evidence="10">
    <location>
        <begin position="528"/>
        <end position="540"/>
    </location>
</feature>
<name>A0A1U7LWF3_NEOID</name>
<keyword evidence="3 9" id="KW-0812">Transmembrane</keyword>
<keyword evidence="8" id="KW-1015">Disulfide bond</keyword>
<dbReference type="InterPro" id="IPR009033">
    <property type="entry name" value="Calreticulin/calnexin_P_dom_sf"/>
</dbReference>
<dbReference type="PANTHER" id="PTHR11073:SF1">
    <property type="entry name" value="CALNEXIN 14D-RELATED"/>
    <property type="match status" value="1"/>
</dbReference>
<keyword evidence="4 9" id="KW-0256">Endoplasmic reticulum</keyword>
<dbReference type="GO" id="GO:0051082">
    <property type="term" value="F:unfolded protein binding"/>
    <property type="evidence" value="ECO:0007669"/>
    <property type="project" value="InterPro"/>
</dbReference>
<comment type="similarity">
    <text evidence="2 9">Belongs to the calreticulin family.</text>
</comment>
<comment type="caution">
    <text evidence="11">The sequence shown here is derived from an EMBL/GenBank/DDBJ whole genome shotgun (WGS) entry which is preliminary data.</text>
</comment>
<keyword evidence="5 9" id="KW-1133">Transmembrane helix</keyword>
<dbReference type="Gene3D" id="2.60.120.200">
    <property type="match status" value="1"/>
</dbReference>
<evidence type="ECO:0000256" key="5">
    <source>
        <dbReference type="ARBA" id="ARBA00022989"/>
    </source>
</evidence>
<evidence type="ECO:0000256" key="4">
    <source>
        <dbReference type="ARBA" id="ARBA00022824"/>
    </source>
</evidence>
<dbReference type="SUPFAM" id="SSF63887">
    <property type="entry name" value="P-domain of calnexin/calreticulin"/>
    <property type="match status" value="1"/>
</dbReference>
<feature type="signal peptide" evidence="9">
    <location>
        <begin position="1"/>
        <end position="21"/>
    </location>
</feature>
<feature type="region of interest" description="Disordered" evidence="10">
    <location>
        <begin position="289"/>
        <end position="336"/>
    </location>
</feature>
<dbReference type="Proteomes" id="UP000186594">
    <property type="component" value="Unassembled WGS sequence"/>
</dbReference>
<evidence type="ECO:0000256" key="7">
    <source>
        <dbReference type="ARBA" id="ARBA00023186"/>
    </source>
</evidence>
<evidence type="ECO:0000313" key="11">
    <source>
        <dbReference type="EMBL" id="OLL26964.1"/>
    </source>
</evidence>
<dbReference type="SUPFAM" id="SSF49899">
    <property type="entry name" value="Concanavalin A-like lectins/glucanases"/>
    <property type="match status" value="2"/>
</dbReference>
<dbReference type="FunFam" id="2.60.120.200:FF:000011">
    <property type="entry name" value="Probable calnexin"/>
    <property type="match status" value="1"/>
</dbReference>
<dbReference type="GO" id="GO:0005789">
    <property type="term" value="C:endoplasmic reticulum membrane"/>
    <property type="evidence" value="ECO:0007669"/>
    <property type="project" value="UniProtKB-SubCell"/>
</dbReference>
<keyword evidence="12" id="KW-1185">Reference proteome</keyword>
<dbReference type="PRINTS" id="PR00626">
    <property type="entry name" value="CALRETICULIN"/>
</dbReference>
<protein>
    <submittedName>
        <fullName evidence="11">Calnexin</fullName>
    </submittedName>
</protein>
<feature type="compositionally biased region" description="Acidic residues" evidence="10">
    <location>
        <begin position="290"/>
        <end position="311"/>
    </location>
</feature>
<dbReference type="EMBL" id="LXFE01000130">
    <property type="protein sequence ID" value="OLL26964.1"/>
    <property type="molecule type" value="Genomic_DNA"/>
</dbReference>
<dbReference type="InterPro" id="IPR001580">
    <property type="entry name" value="Calret/calnex"/>
</dbReference>
<evidence type="ECO:0000256" key="3">
    <source>
        <dbReference type="ARBA" id="ARBA00022692"/>
    </source>
</evidence>
<dbReference type="PANTHER" id="PTHR11073">
    <property type="entry name" value="CALRETICULIN AND CALNEXIN"/>
    <property type="match status" value="1"/>
</dbReference>
<dbReference type="PROSITE" id="PS00804">
    <property type="entry name" value="CALRETICULIN_2"/>
    <property type="match status" value="1"/>
</dbReference>
<accession>A0A1U7LWF3</accession>
<evidence type="ECO:0000256" key="1">
    <source>
        <dbReference type="ARBA" id="ARBA00004115"/>
    </source>
</evidence>
<evidence type="ECO:0000256" key="9">
    <source>
        <dbReference type="RuleBase" id="RU362126"/>
    </source>
</evidence>
<evidence type="ECO:0000313" key="12">
    <source>
        <dbReference type="Proteomes" id="UP000186594"/>
    </source>
</evidence>
<sequence>MHPYLFRSALFLLLCPLLVAADPAHPDADSPANTSADAAKPRFVPSRLKAAYLLEQFTPGWEFRWIVSKAKKAPEPGKEQEFSYIGKWAVEEPTVFKGFVGDKGLVVKDAAAHHAISAEFPQPIDNAGKTLVVQYEVKLQNGLECGGAYLKLLKEIPGEEFHDKTAWQIMFGPDRCGHNVVHFIFRHKNPLNGEYEEKHLESPPAARITKLSTLYTLIIDPDQSFEIKINNESIKKGSLLENFKPPVNPQKEIDDPEDLKPEAWVDEAKIPDPEAAKPDDWDETAPATILDEEAEKPEDWLEDEPLDISDPDAEKPEEWNDEEDGEWTPAKIHNPKCGSISGCGPWKRPMKANPNYKGKWEPPTIPNPNYKGSWTPRKIPNPNHYEDLSPANFERMTGLGFELWTMQSDILFDNIFIGDSIADAEKFAKETWEVKYAIEKAEEDASKKTADDLDSDEDWIAQIKSDPVGFIKREFGSFVEKLKANPVGTIRSMKYHVLTLLLAIFGSTFLAVSLFTPSQPQVTVVKPKKSEEPKIEKVDEIIDEQSSETNVTSQRSKSRRVD</sequence>
<gene>
    <name evidence="11" type="ORF">NEOLI_002740</name>
</gene>
<dbReference type="InterPro" id="IPR013320">
    <property type="entry name" value="ConA-like_dom_sf"/>
</dbReference>
<evidence type="ECO:0000256" key="6">
    <source>
        <dbReference type="ARBA" id="ARBA00023136"/>
    </source>
</evidence>
<dbReference type="Pfam" id="PF00262">
    <property type="entry name" value="Calreticulin"/>
    <property type="match status" value="1"/>
</dbReference>
<dbReference type="GO" id="GO:0006457">
    <property type="term" value="P:protein folding"/>
    <property type="evidence" value="ECO:0007669"/>
    <property type="project" value="InterPro"/>
</dbReference>
<proteinExistence type="inferred from homology"/>
<reference evidence="11 12" key="1">
    <citation type="submission" date="2016-04" db="EMBL/GenBank/DDBJ databases">
        <title>Evolutionary innovation and constraint leading to complex multicellularity in the Ascomycota.</title>
        <authorList>
            <person name="Cisse O."/>
            <person name="Nguyen A."/>
            <person name="Hewitt D.A."/>
            <person name="Jedd G."/>
            <person name="Stajich J.E."/>
        </authorList>
    </citation>
    <scope>NUCLEOTIDE SEQUENCE [LARGE SCALE GENOMIC DNA]</scope>
    <source>
        <strain evidence="11 12">DAH-3</strain>
    </source>
</reference>
<dbReference type="OMA" id="SGCGKWE"/>
<dbReference type="PROSITE" id="PS00803">
    <property type="entry name" value="CALRETICULIN_1"/>
    <property type="match status" value="1"/>
</dbReference>
<evidence type="ECO:0000256" key="10">
    <source>
        <dbReference type="SAM" id="MobiDB-lite"/>
    </source>
</evidence>
<comment type="subcellular location">
    <subcellularLocation>
        <location evidence="1">Endoplasmic reticulum membrane</location>
        <topology evidence="1">Single-pass type I membrane protein</topology>
    </subcellularLocation>
</comment>
<feature type="chain" id="PRO_5011818403" evidence="9">
    <location>
        <begin position="22"/>
        <end position="562"/>
    </location>
</feature>
<dbReference type="GO" id="GO:0005509">
    <property type="term" value="F:calcium ion binding"/>
    <property type="evidence" value="ECO:0007669"/>
    <property type="project" value="InterPro"/>
</dbReference>
<feature type="region of interest" description="Disordered" evidence="10">
    <location>
        <begin position="525"/>
        <end position="562"/>
    </location>
</feature>
<dbReference type="STRING" id="1198029.A0A1U7LWF3"/>
<dbReference type="AlphaFoldDB" id="A0A1U7LWF3"/>